<dbReference type="AlphaFoldDB" id="A0A9X9PSY1"/>
<organism evidence="3 4">
    <name type="scientific">Gulo gulo</name>
    <name type="common">Wolverine</name>
    <name type="synonym">Gluton</name>
    <dbReference type="NCBI Taxonomy" id="48420"/>
    <lineage>
        <taxon>Eukaryota</taxon>
        <taxon>Metazoa</taxon>
        <taxon>Chordata</taxon>
        <taxon>Craniata</taxon>
        <taxon>Vertebrata</taxon>
        <taxon>Euteleostomi</taxon>
        <taxon>Mammalia</taxon>
        <taxon>Eutheria</taxon>
        <taxon>Laurasiatheria</taxon>
        <taxon>Carnivora</taxon>
        <taxon>Caniformia</taxon>
        <taxon>Musteloidea</taxon>
        <taxon>Mustelidae</taxon>
        <taxon>Guloninae</taxon>
        <taxon>Gulo</taxon>
    </lineage>
</organism>
<evidence type="ECO:0000313" key="4">
    <source>
        <dbReference type="Proteomes" id="UP000269945"/>
    </source>
</evidence>
<keyword evidence="2" id="KW-0472">Membrane</keyword>
<protein>
    <submittedName>
        <fullName evidence="3">Uncharacterized protein</fullName>
    </submittedName>
</protein>
<evidence type="ECO:0000313" key="3">
    <source>
        <dbReference type="EMBL" id="VCW48778.1"/>
    </source>
</evidence>
<keyword evidence="2" id="KW-0812">Transmembrane</keyword>
<name>A0A9X9PSY1_GULGU</name>
<dbReference type="EMBL" id="CYRY02000171">
    <property type="protein sequence ID" value="VCW48778.1"/>
    <property type="molecule type" value="Genomic_DNA"/>
</dbReference>
<feature type="compositionally biased region" description="Basic and acidic residues" evidence="1">
    <location>
        <begin position="66"/>
        <end position="76"/>
    </location>
</feature>
<accession>A0A9X9PSY1</accession>
<feature type="transmembrane region" description="Helical" evidence="2">
    <location>
        <begin position="12"/>
        <end position="34"/>
    </location>
</feature>
<reference evidence="3 4" key="1">
    <citation type="submission" date="2018-10" db="EMBL/GenBank/DDBJ databases">
        <authorList>
            <person name="Ekblom R."/>
            <person name="Jareborg N."/>
        </authorList>
    </citation>
    <scope>NUCLEOTIDE SEQUENCE [LARGE SCALE GENOMIC DNA]</scope>
    <source>
        <tissue evidence="3">Muscle</tissue>
    </source>
</reference>
<gene>
    <name evidence="3" type="ORF">BN2614_LOCUS5</name>
</gene>
<feature type="compositionally biased region" description="Polar residues" evidence="1">
    <location>
        <begin position="81"/>
        <end position="91"/>
    </location>
</feature>
<comment type="caution">
    <text evidence="3">The sequence shown here is derived from an EMBL/GenBank/DDBJ whole genome shotgun (WGS) entry which is preliminary data.</text>
</comment>
<evidence type="ECO:0000256" key="1">
    <source>
        <dbReference type="SAM" id="MobiDB-lite"/>
    </source>
</evidence>
<dbReference type="Proteomes" id="UP000269945">
    <property type="component" value="Unassembled WGS sequence"/>
</dbReference>
<feature type="region of interest" description="Disordered" evidence="1">
    <location>
        <begin position="66"/>
        <end position="92"/>
    </location>
</feature>
<keyword evidence="2" id="KW-1133">Transmembrane helix</keyword>
<proteinExistence type="predicted"/>
<keyword evidence="4" id="KW-1185">Reference proteome</keyword>
<sequence>MIQISCIGSLKVCVSVCVCVCVHLLSGGGVGVAWEARKERLCLHYPRHHHHTPSQRTHHLMGQEMGVERGPARDSDPCETGSVSKTGSNAQDEGYLFRRIASTARAPRPAG</sequence>
<evidence type="ECO:0000256" key="2">
    <source>
        <dbReference type="SAM" id="Phobius"/>
    </source>
</evidence>